<dbReference type="AlphaFoldDB" id="A0A8H6ZGZ8"/>
<sequence length="151" mass="15367">MGSNGGGGVGGSNQSETSDSNQNPNSDSQGSSGGTFGLDRLQAGFTASRSSLGSLIRRLSSGGSSGRRVPVVGEVSLLPEQSGEFRGEFHGGTIAEGQTSALLDGYDDMPNGEIVSHPPRDSETHAHASIASGYARTPPSYSQSSPLRRAG</sequence>
<dbReference type="EMBL" id="JACETU010000011">
    <property type="protein sequence ID" value="KAF7416285.1"/>
    <property type="molecule type" value="Genomic_DNA"/>
</dbReference>
<protein>
    <submittedName>
        <fullName evidence="2">Uncharacterized protein</fullName>
    </submittedName>
</protein>
<dbReference type="VEuPathDB" id="FungiDB:PC9H_002550"/>
<dbReference type="OrthoDB" id="10462362at2759"/>
<feature type="compositionally biased region" description="Polar residues" evidence="1">
    <location>
        <begin position="139"/>
        <end position="151"/>
    </location>
</feature>
<name>A0A8H6ZGZ8_PLEOS</name>
<accession>A0A8H6ZGZ8</accession>
<keyword evidence="3" id="KW-1185">Reference proteome</keyword>
<evidence type="ECO:0000313" key="3">
    <source>
        <dbReference type="Proteomes" id="UP000623687"/>
    </source>
</evidence>
<comment type="caution">
    <text evidence="2">The sequence shown here is derived from an EMBL/GenBank/DDBJ whole genome shotgun (WGS) entry which is preliminary data.</text>
</comment>
<proteinExistence type="predicted"/>
<gene>
    <name evidence="2" type="ORF">PC9H_002550</name>
</gene>
<dbReference type="RefSeq" id="XP_036625832.1">
    <property type="nucleotide sequence ID" value="XM_036772186.1"/>
</dbReference>
<reference evidence="2" key="1">
    <citation type="submission" date="2019-07" db="EMBL/GenBank/DDBJ databases">
        <authorList>
            <person name="Palmer J.M."/>
        </authorList>
    </citation>
    <scope>NUCLEOTIDE SEQUENCE</scope>
    <source>
        <strain evidence="2">PC9</strain>
    </source>
</reference>
<feature type="region of interest" description="Disordered" evidence="1">
    <location>
        <begin position="105"/>
        <end position="151"/>
    </location>
</feature>
<organism evidence="2 3">
    <name type="scientific">Pleurotus ostreatus</name>
    <name type="common">Oyster mushroom</name>
    <name type="synonym">White-rot fungus</name>
    <dbReference type="NCBI Taxonomy" id="5322"/>
    <lineage>
        <taxon>Eukaryota</taxon>
        <taxon>Fungi</taxon>
        <taxon>Dikarya</taxon>
        <taxon>Basidiomycota</taxon>
        <taxon>Agaricomycotina</taxon>
        <taxon>Agaricomycetes</taxon>
        <taxon>Agaricomycetidae</taxon>
        <taxon>Agaricales</taxon>
        <taxon>Pleurotineae</taxon>
        <taxon>Pleurotaceae</taxon>
        <taxon>Pleurotus</taxon>
    </lineage>
</organism>
<dbReference type="Proteomes" id="UP000623687">
    <property type="component" value="Unassembled WGS sequence"/>
</dbReference>
<dbReference type="GeneID" id="59372391"/>
<feature type="compositionally biased region" description="Gly residues" evidence="1">
    <location>
        <begin position="1"/>
        <end position="11"/>
    </location>
</feature>
<feature type="region of interest" description="Disordered" evidence="1">
    <location>
        <begin position="1"/>
        <end position="42"/>
    </location>
</feature>
<evidence type="ECO:0000313" key="2">
    <source>
        <dbReference type="EMBL" id="KAF7416285.1"/>
    </source>
</evidence>
<evidence type="ECO:0000256" key="1">
    <source>
        <dbReference type="SAM" id="MobiDB-lite"/>
    </source>
</evidence>
<feature type="compositionally biased region" description="Low complexity" evidence="1">
    <location>
        <begin position="18"/>
        <end position="30"/>
    </location>
</feature>